<dbReference type="Proteomes" id="UP001061991">
    <property type="component" value="Chromosome"/>
</dbReference>
<name>A0ACD4D6H3_9HYPH</name>
<sequence length="263" mass="30476">MFSDMLHFIYEGLVALEKRKFSVAFALLRKPFKEGMLLAAQVCADEVSFFDTMKLDAKSLLSRKALDETRIKTLLELTLKACHATSFLSSDVIYNTVFNRKNDAGLAQLFDKATHFVTEFSQIRTENYNINFIFKNPEDNDVYETIYPELARLLLFLNMMQIELYTRMRAPKKNYRNWILFTSIGSYEALYAKGRRSKMTAFVNSHFGDFLICPHCAANIRVKKADAPRLFIGETLDCNNCRMAHHFPFGWLLSKIDMAMFDN</sequence>
<gene>
    <name evidence="1" type="ORF">N8E88_14780</name>
</gene>
<evidence type="ECO:0000313" key="2">
    <source>
        <dbReference type="Proteomes" id="UP001061991"/>
    </source>
</evidence>
<organism evidence="1 2">
    <name type="scientific">Phyllobacterium zundukense</name>
    <dbReference type="NCBI Taxonomy" id="1867719"/>
    <lineage>
        <taxon>Bacteria</taxon>
        <taxon>Pseudomonadati</taxon>
        <taxon>Pseudomonadota</taxon>
        <taxon>Alphaproteobacteria</taxon>
        <taxon>Hyphomicrobiales</taxon>
        <taxon>Phyllobacteriaceae</taxon>
        <taxon>Phyllobacterium</taxon>
    </lineage>
</organism>
<protein>
    <submittedName>
        <fullName evidence="1">Uncharacterized protein</fullName>
    </submittedName>
</protein>
<proteinExistence type="predicted"/>
<evidence type="ECO:0000313" key="1">
    <source>
        <dbReference type="EMBL" id="UXN61339.1"/>
    </source>
</evidence>
<reference evidence="1" key="1">
    <citation type="submission" date="2022-09" db="EMBL/GenBank/DDBJ databases">
        <title>Interaction between co-microsymbionts with complementary sets of symbiotic genes in legume-rhizobium systems.</title>
        <authorList>
            <person name="Safronova V."/>
            <person name="Sazanova A."/>
            <person name="Afonin A."/>
            <person name="Chirak E."/>
        </authorList>
    </citation>
    <scope>NUCLEOTIDE SEQUENCE</scope>
    <source>
        <strain evidence="1">A18/3m</strain>
    </source>
</reference>
<keyword evidence="2" id="KW-1185">Reference proteome</keyword>
<accession>A0ACD4D6H3</accession>
<dbReference type="EMBL" id="CP104973">
    <property type="protein sequence ID" value="UXN61339.1"/>
    <property type="molecule type" value="Genomic_DNA"/>
</dbReference>